<dbReference type="AlphaFoldDB" id="A0A0V0ZYL0"/>
<keyword evidence="8" id="KW-0007">Acetylation</keyword>
<comment type="similarity">
    <text evidence="2 13">Belongs to the MYST (SAS/MOZ) family.</text>
</comment>
<dbReference type="PROSITE" id="PS51726">
    <property type="entry name" value="MYST_HAT"/>
    <property type="match status" value="1"/>
</dbReference>
<name>A0A0V0ZYL0_9BILA</name>
<dbReference type="GO" id="GO:0003682">
    <property type="term" value="F:chromatin binding"/>
    <property type="evidence" value="ECO:0007669"/>
    <property type="project" value="TreeGrafter"/>
</dbReference>
<evidence type="ECO:0000256" key="7">
    <source>
        <dbReference type="ARBA" id="ARBA00022833"/>
    </source>
</evidence>
<keyword evidence="6" id="KW-0863">Zinc-finger</keyword>
<dbReference type="GO" id="GO:0005634">
    <property type="term" value="C:nucleus"/>
    <property type="evidence" value="ECO:0007669"/>
    <property type="project" value="UniProtKB-SubCell"/>
</dbReference>
<keyword evidence="16" id="KW-1185">Reference proteome</keyword>
<keyword evidence="7" id="KW-0862">Zinc</keyword>
<evidence type="ECO:0000256" key="8">
    <source>
        <dbReference type="ARBA" id="ARBA00022990"/>
    </source>
</evidence>
<feature type="non-terminal residue" evidence="15">
    <location>
        <position position="1"/>
    </location>
</feature>
<keyword evidence="10" id="KW-0804">Transcription</keyword>
<comment type="subcellular location">
    <subcellularLocation>
        <location evidence="1 13">Nucleus</location>
    </subcellularLocation>
</comment>
<keyword evidence="5" id="KW-0479">Metal-binding</keyword>
<dbReference type="STRING" id="990121.A0A0V0ZYL0"/>
<dbReference type="InterPro" id="IPR002515">
    <property type="entry name" value="Znf_C2H2C"/>
</dbReference>
<dbReference type="Pfam" id="PF01853">
    <property type="entry name" value="MOZ_SAS"/>
    <property type="match status" value="1"/>
</dbReference>
<evidence type="ECO:0000256" key="10">
    <source>
        <dbReference type="ARBA" id="ARBA00023163"/>
    </source>
</evidence>
<dbReference type="SUPFAM" id="SSF55729">
    <property type="entry name" value="Acyl-CoA N-acyltransferases (Nat)"/>
    <property type="match status" value="1"/>
</dbReference>
<dbReference type="Proteomes" id="UP000054783">
    <property type="component" value="Unassembled WGS sequence"/>
</dbReference>
<dbReference type="Gene3D" id="1.10.10.10">
    <property type="entry name" value="Winged helix-like DNA-binding domain superfamily/Winged helix DNA-binding domain"/>
    <property type="match status" value="1"/>
</dbReference>
<evidence type="ECO:0000256" key="12">
    <source>
        <dbReference type="PIRSR" id="PIRSR602717-51"/>
    </source>
</evidence>
<dbReference type="GO" id="GO:0008270">
    <property type="term" value="F:zinc ion binding"/>
    <property type="evidence" value="ECO:0007669"/>
    <property type="project" value="UniProtKB-KW"/>
</dbReference>
<evidence type="ECO:0000256" key="13">
    <source>
        <dbReference type="RuleBase" id="RU361211"/>
    </source>
</evidence>
<feature type="active site" description="Proton donor/acceptor" evidence="12">
    <location>
        <position position="332"/>
    </location>
</feature>
<evidence type="ECO:0000259" key="14">
    <source>
        <dbReference type="PROSITE" id="PS51726"/>
    </source>
</evidence>
<dbReference type="GO" id="GO:0000785">
    <property type="term" value="C:chromatin"/>
    <property type="evidence" value="ECO:0007669"/>
    <property type="project" value="TreeGrafter"/>
</dbReference>
<dbReference type="InterPro" id="IPR036060">
    <property type="entry name" value="Znf_C2H2C_sf"/>
</dbReference>
<evidence type="ECO:0000256" key="1">
    <source>
        <dbReference type="ARBA" id="ARBA00004123"/>
    </source>
</evidence>
<gene>
    <name evidence="15" type="primary">KAT7</name>
    <name evidence="15" type="ORF">T12_1900</name>
</gene>
<proteinExistence type="inferred from homology"/>
<dbReference type="GO" id="GO:0003712">
    <property type="term" value="F:transcription coregulator activity"/>
    <property type="evidence" value="ECO:0007669"/>
    <property type="project" value="TreeGrafter"/>
</dbReference>
<accession>A0A0V0ZYL0</accession>
<evidence type="ECO:0000256" key="5">
    <source>
        <dbReference type="ARBA" id="ARBA00022723"/>
    </source>
</evidence>
<feature type="domain" description="MYST-type HAT" evidence="14">
    <location>
        <begin position="155"/>
        <end position="427"/>
    </location>
</feature>
<keyword evidence="4 15" id="KW-0808">Transferase</keyword>
<sequence>LLASYQQLKLTMPKIRKNRKELANLKPLKTESYISSSRAVIGKCPYPKCTGKGHLSGKFDTHSFIEACPLKQNLTPETCVLFAKYRDLLKSSISKSEDVSVKFGYFQKENVRKSRFEAGLRSLKQILRDLKDVLYLESLADTAEFLEHEPNFRQPYSRKVEKIQLYDVEFTLPKNAVCIYPNCEVSCVYVCERCFQYFFDKYAMQDHCLNVFPYEYPPGKLIYKEDSLLVYEVDGLKESVYSMNLTMFAKMFIPDKQYRSDVDIFKFYILIKNDAIGWHTVGYFSKAKDFDSKHSLSCIMVMPTYGKQGYGGFLIDLSYILCKKENKIGTPERPFSIDGLMAYRRYWLQIIVDYMVQKGTKRQFDIVELSKSTAVREIDIVTTLFAYDMFKREAEKYWIVMSETFRKAYSKLYSGERSCRVNSACFV</sequence>
<evidence type="ECO:0000313" key="16">
    <source>
        <dbReference type="Proteomes" id="UP000054783"/>
    </source>
</evidence>
<dbReference type="GO" id="GO:0006357">
    <property type="term" value="P:regulation of transcription by RNA polymerase II"/>
    <property type="evidence" value="ECO:0007669"/>
    <property type="project" value="TreeGrafter"/>
</dbReference>
<dbReference type="OrthoDB" id="5916774at2759"/>
<dbReference type="EMBL" id="JYDQ01000063">
    <property type="protein sequence ID" value="KRY17356.1"/>
    <property type="molecule type" value="Genomic_DNA"/>
</dbReference>
<dbReference type="SUPFAM" id="SSF103637">
    <property type="entry name" value="CCHHC domain"/>
    <property type="match status" value="1"/>
</dbReference>
<keyword evidence="11 13" id="KW-0539">Nucleus</keyword>
<evidence type="ECO:0000256" key="4">
    <source>
        <dbReference type="ARBA" id="ARBA00022679"/>
    </source>
</evidence>
<organism evidence="15 16">
    <name type="scientific">Trichinella patagoniensis</name>
    <dbReference type="NCBI Taxonomy" id="990121"/>
    <lineage>
        <taxon>Eukaryota</taxon>
        <taxon>Metazoa</taxon>
        <taxon>Ecdysozoa</taxon>
        <taxon>Nematoda</taxon>
        <taxon>Enoplea</taxon>
        <taxon>Dorylaimia</taxon>
        <taxon>Trichinellida</taxon>
        <taxon>Trichinellidae</taxon>
        <taxon>Trichinella</taxon>
    </lineage>
</organism>
<comment type="catalytic activity">
    <reaction evidence="13">
        <text>L-lysyl-[protein] + acetyl-CoA = N(6)-acetyl-L-lysyl-[protein] + CoA + H(+)</text>
        <dbReference type="Rhea" id="RHEA:45948"/>
        <dbReference type="Rhea" id="RHEA-COMP:9752"/>
        <dbReference type="Rhea" id="RHEA-COMP:10731"/>
        <dbReference type="ChEBI" id="CHEBI:15378"/>
        <dbReference type="ChEBI" id="CHEBI:29969"/>
        <dbReference type="ChEBI" id="CHEBI:57287"/>
        <dbReference type="ChEBI" id="CHEBI:57288"/>
        <dbReference type="ChEBI" id="CHEBI:61930"/>
        <dbReference type="EC" id="2.3.1.48"/>
    </reaction>
</comment>
<dbReference type="InterPro" id="IPR002717">
    <property type="entry name" value="HAT_MYST-type"/>
</dbReference>
<dbReference type="InterPro" id="IPR050603">
    <property type="entry name" value="MYST_HAT"/>
</dbReference>
<reference evidence="15 16" key="1">
    <citation type="submission" date="2015-01" db="EMBL/GenBank/DDBJ databases">
        <title>Evolution of Trichinella species and genotypes.</title>
        <authorList>
            <person name="Korhonen P.K."/>
            <person name="Edoardo P."/>
            <person name="Giuseppe L.R."/>
            <person name="Gasser R.B."/>
        </authorList>
    </citation>
    <scope>NUCLEOTIDE SEQUENCE [LARGE SCALE GENOMIC DNA]</scope>
    <source>
        <strain evidence="15">ISS2496</strain>
    </source>
</reference>
<dbReference type="Pfam" id="PF01530">
    <property type="entry name" value="zf-C2HC"/>
    <property type="match status" value="1"/>
</dbReference>
<evidence type="ECO:0000256" key="6">
    <source>
        <dbReference type="ARBA" id="ARBA00022771"/>
    </source>
</evidence>
<dbReference type="InterPro" id="IPR036388">
    <property type="entry name" value="WH-like_DNA-bd_sf"/>
</dbReference>
<dbReference type="PROSITE" id="PS51802">
    <property type="entry name" value="ZF_CCHHC"/>
    <property type="match status" value="1"/>
</dbReference>
<dbReference type="PANTHER" id="PTHR10615">
    <property type="entry name" value="HISTONE ACETYLTRANSFERASE"/>
    <property type="match status" value="1"/>
</dbReference>
<dbReference type="PANTHER" id="PTHR10615:SF161">
    <property type="entry name" value="HISTONE ACETYLTRANSFERASE KAT7"/>
    <property type="match status" value="1"/>
</dbReference>
<evidence type="ECO:0000256" key="2">
    <source>
        <dbReference type="ARBA" id="ARBA00010107"/>
    </source>
</evidence>
<dbReference type="EC" id="2.3.1.48" evidence="3 13"/>
<evidence type="ECO:0000313" key="15">
    <source>
        <dbReference type="EMBL" id="KRY17356.1"/>
    </source>
</evidence>
<evidence type="ECO:0000256" key="3">
    <source>
        <dbReference type="ARBA" id="ARBA00013184"/>
    </source>
</evidence>
<comment type="caution">
    <text evidence="15">The sequence shown here is derived from an EMBL/GenBank/DDBJ whole genome shotgun (WGS) entry which is preliminary data.</text>
</comment>
<keyword evidence="9" id="KW-0805">Transcription regulation</keyword>
<dbReference type="Gene3D" id="3.40.630.30">
    <property type="match status" value="1"/>
</dbReference>
<evidence type="ECO:0000256" key="9">
    <source>
        <dbReference type="ARBA" id="ARBA00023015"/>
    </source>
</evidence>
<dbReference type="InterPro" id="IPR016181">
    <property type="entry name" value="Acyl_CoA_acyltransferase"/>
</dbReference>
<dbReference type="GO" id="GO:0004402">
    <property type="term" value="F:histone acetyltransferase activity"/>
    <property type="evidence" value="ECO:0007669"/>
    <property type="project" value="InterPro"/>
</dbReference>
<evidence type="ECO:0000256" key="11">
    <source>
        <dbReference type="ARBA" id="ARBA00023242"/>
    </source>
</evidence>
<dbReference type="Gene3D" id="4.10.320.30">
    <property type="match status" value="1"/>
</dbReference>
<protein>
    <recommendedName>
        <fullName evidence="3 13">Histone acetyltransferase</fullName>
        <ecNumber evidence="3 13">2.3.1.48</ecNumber>
    </recommendedName>
</protein>